<dbReference type="InterPro" id="IPR027417">
    <property type="entry name" value="P-loop_NTPase"/>
</dbReference>
<feature type="domain" description="ABC transporter" evidence="4">
    <location>
        <begin position="12"/>
        <end position="240"/>
    </location>
</feature>
<evidence type="ECO:0000256" key="1">
    <source>
        <dbReference type="ARBA" id="ARBA00022448"/>
    </source>
</evidence>
<dbReference type="InterPro" id="IPR050763">
    <property type="entry name" value="ABC_transporter_ATP-binding"/>
</dbReference>
<dbReference type="EMBL" id="JAAGNX010000001">
    <property type="protein sequence ID" value="NDV61128.1"/>
    <property type="molecule type" value="Genomic_DNA"/>
</dbReference>
<name>A0A6B2LX39_9BACT</name>
<evidence type="ECO:0000256" key="3">
    <source>
        <dbReference type="ARBA" id="ARBA00022840"/>
    </source>
</evidence>
<dbReference type="InterPro" id="IPR003439">
    <property type="entry name" value="ABC_transporter-like_ATP-bd"/>
</dbReference>
<dbReference type="SMART" id="SM00382">
    <property type="entry name" value="AAA"/>
    <property type="match status" value="1"/>
</dbReference>
<comment type="caution">
    <text evidence="5">The sequence shown here is derived from an EMBL/GenBank/DDBJ whole genome shotgun (WGS) entry which is preliminary data.</text>
</comment>
<evidence type="ECO:0000313" key="5">
    <source>
        <dbReference type="EMBL" id="NDV61128.1"/>
    </source>
</evidence>
<evidence type="ECO:0000313" key="6">
    <source>
        <dbReference type="Proteomes" id="UP000478417"/>
    </source>
</evidence>
<dbReference type="Pfam" id="PF00005">
    <property type="entry name" value="ABC_tran"/>
    <property type="match status" value="1"/>
</dbReference>
<dbReference type="PANTHER" id="PTHR42711:SF10">
    <property type="entry name" value="ABC TRANSPORTER ATP-BINDING PROTEIN"/>
    <property type="match status" value="1"/>
</dbReference>
<dbReference type="InterPro" id="IPR017871">
    <property type="entry name" value="ABC_transporter-like_CS"/>
</dbReference>
<dbReference type="AlphaFoldDB" id="A0A6B2LX39"/>
<dbReference type="GO" id="GO:0005524">
    <property type="term" value="F:ATP binding"/>
    <property type="evidence" value="ECO:0007669"/>
    <property type="project" value="UniProtKB-KW"/>
</dbReference>
<dbReference type="CDD" id="cd03230">
    <property type="entry name" value="ABC_DR_subfamily_A"/>
    <property type="match status" value="1"/>
</dbReference>
<dbReference type="PROSITE" id="PS50893">
    <property type="entry name" value="ABC_TRANSPORTER_2"/>
    <property type="match status" value="1"/>
</dbReference>
<keyword evidence="6" id="KW-1185">Reference proteome</keyword>
<keyword evidence="2" id="KW-0547">Nucleotide-binding</keyword>
<dbReference type="GO" id="GO:0016887">
    <property type="term" value="F:ATP hydrolysis activity"/>
    <property type="evidence" value="ECO:0007669"/>
    <property type="project" value="InterPro"/>
</dbReference>
<protein>
    <submittedName>
        <fullName evidence="5">ABC transporter ATP-binding protein</fullName>
    </submittedName>
</protein>
<reference evidence="5 6" key="1">
    <citation type="submission" date="2020-02" db="EMBL/GenBank/DDBJ databases">
        <title>Albibacoteraceae fam. nov., the first described family within the subdivision 4 Verrucomicrobia.</title>
        <authorList>
            <person name="Xi F."/>
        </authorList>
    </citation>
    <scope>NUCLEOTIDE SEQUENCE [LARGE SCALE GENOMIC DNA]</scope>
    <source>
        <strain evidence="5 6">CK1056</strain>
    </source>
</reference>
<dbReference type="Gene3D" id="3.40.50.300">
    <property type="entry name" value="P-loop containing nucleotide triphosphate hydrolases"/>
    <property type="match status" value="1"/>
</dbReference>
<keyword evidence="1" id="KW-0813">Transport</keyword>
<gene>
    <name evidence="5" type="ORF">G0Q06_01550</name>
</gene>
<accession>A0A6B2LX39</accession>
<dbReference type="InterPro" id="IPR003593">
    <property type="entry name" value="AAA+_ATPase"/>
</dbReference>
<evidence type="ECO:0000256" key="2">
    <source>
        <dbReference type="ARBA" id="ARBA00022741"/>
    </source>
</evidence>
<dbReference type="PROSITE" id="PS00211">
    <property type="entry name" value="ABC_TRANSPORTER_1"/>
    <property type="match status" value="1"/>
</dbReference>
<dbReference type="SUPFAM" id="SSF52540">
    <property type="entry name" value="P-loop containing nucleoside triphosphate hydrolases"/>
    <property type="match status" value="1"/>
</dbReference>
<evidence type="ECO:0000259" key="4">
    <source>
        <dbReference type="PROSITE" id="PS50893"/>
    </source>
</evidence>
<dbReference type="Proteomes" id="UP000478417">
    <property type="component" value="Unassembled WGS sequence"/>
</dbReference>
<dbReference type="PANTHER" id="PTHR42711">
    <property type="entry name" value="ABC TRANSPORTER ATP-BINDING PROTEIN"/>
    <property type="match status" value="1"/>
</dbReference>
<organism evidence="5 6">
    <name type="scientific">Oceanipulchritudo coccoides</name>
    <dbReference type="NCBI Taxonomy" id="2706888"/>
    <lineage>
        <taxon>Bacteria</taxon>
        <taxon>Pseudomonadati</taxon>
        <taxon>Verrucomicrobiota</taxon>
        <taxon>Opitutia</taxon>
        <taxon>Puniceicoccales</taxon>
        <taxon>Oceanipulchritudinaceae</taxon>
        <taxon>Oceanipulchritudo</taxon>
    </lineage>
</organism>
<keyword evidence="3 5" id="KW-0067">ATP-binding</keyword>
<proteinExistence type="predicted"/>
<dbReference type="RefSeq" id="WP_163961779.1">
    <property type="nucleotide sequence ID" value="NZ_JAAGNX010000001.1"/>
</dbReference>
<sequence length="328" mass="36815">MPTHLEGVEPLLNVSDVSKQFGSLTAVDSVSLKVYPGEIFALLGPNGAGKTTLIGCISGLIQRFSGSIHVGGLDVREDYPTVRQLVGLVPQELNFDGFFKARQILEYQGGFFGVRNYRERAAQLLEAFSLTSKAEANSRWLSGGMKRRLMICKALVHNPALLFLDEPTAGVDVELRDELWAYVRRLRESGTTIVLTTHYLEEAEQLADRIGVINNGRLLLVERRNELLNHYGERWLQVTFHRRVEKGAFADSGCNRVESIKPRTCRFYFRDSTLDEGETPEIVPRLLKQFEEMGLMPLRIEGGRSRLEDIFRKVIGEDGADNGGGENE</sequence>